<evidence type="ECO:0000313" key="2">
    <source>
        <dbReference type="EMBL" id="CAY52277.1"/>
    </source>
</evidence>
<proteinExistence type="predicted"/>
<gene>
    <name evidence="2" type="ordered locus">PFLU_5205</name>
</gene>
<sequence length="107" mass="11650">MVTPTVNLGNIMSKIVPDPPLSSITTLGVATFGDYGENQKPLFRVNSGMPIEEALEHASTLLFYSKKLAMEAAMDVRGEQYAWAAHYLCEMGKAVVDDLTQAMTPGR</sequence>
<dbReference type="KEGG" id="pfs:PFLU_5205"/>
<name>C3K212_PSEFS</name>
<evidence type="ECO:0008006" key="3">
    <source>
        <dbReference type="Google" id="ProtNLM"/>
    </source>
</evidence>
<reference evidence="2" key="1">
    <citation type="journal article" date="2009" name="Genome Biol.">
        <title>Genomic and genetic analyses of diversity and plant interactions of Pseudomonas fluorescens.</title>
        <authorList>
            <person name="Silby M.W."/>
            <person name="Cerdeno-Tarraga A.M."/>
            <person name="Vernikos G.S."/>
            <person name="Giddens S.R."/>
            <person name="Jackson R.W."/>
            <person name="Preston G.M."/>
            <person name="Zhang X.X."/>
            <person name="Moon C.D."/>
            <person name="Gehrig S.M."/>
            <person name="Godfrey S.A."/>
            <person name="Knight C.G."/>
            <person name="Malone J.G."/>
            <person name="Robinson Z."/>
            <person name="Spiers A.J."/>
            <person name="Harris S."/>
            <person name="Challis G.L."/>
            <person name="Yaxley A.M."/>
            <person name="Harris D."/>
            <person name="Seeger K."/>
            <person name="Murphy L."/>
            <person name="Rutter S."/>
            <person name="Squares R."/>
            <person name="Quail M.A."/>
            <person name="Saunders E."/>
            <person name="Mavromatis K."/>
            <person name="Brettin T.S."/>
            <person name="Bentley S.D."/>
            <person name="Hothersall J."/>
            <person name="Stephens E."/>
            <person name="Thomas C.M."/>
            <person name="Parkhill J."/>
            <person name="Levy S.B."/>
            <person name="Rainey P.B."/>
            <person name="Thomson N.R."/>
        </authorList>
    </citation>
    <scope>NUCLEOTIDE SEQUENCE [LARGE SCALE GENOMIC DNA]</scope>
    <source>
        <strain evidence="2">SBW25</strain>
    </source>
</reference>
<protein>
    <recommendedName>
        <fullName evidence="3">DUF3077 domain-containing protein</fullName>
    </recommendedName>
</protein>
<dbReference type="EMBL" id="AM181176">
    <property type="protein sequence ID" value="CAY52277.1"/>
    <property type="molecule type" value="Genomic_DNA"/>
</dbReference>
<dbReference type="Pfam" id="PF11275">
    <property type="entry name" value="DUF3077"/>
    <property type="match status" value="1"/>
</dbReference>
<evidence type="ECO:0000313" key="1">
    <source>
        <dbReference type="EMBL" id="CAI2799352.1"/>
    </source>
</evidence>
<dbReference type="EMBL" id="OV986001">
    <property type="protein sequence ID" value="CAI2799352.1"/>
    <property type="molecule type" value="Genomic_DNA"/>
</dbReference>
<dbReference type="Proteomes" id="UP001152918">
    <property type="component" value="Chromosome"/>
</dbReference>
<accession>C3K212</accession>
<reference evidence="1" key="2">
    <citation type="submission" date="2023-10" db="EMBL/GenBank/DDBJ databases">
        <authorList>
            <person name="Fortmann-Grote C."/>
        </authorList>
    </citation>
    <scope>NUCLEOTIDE SEQUENCE</scope>
    <source>
        <strain evidence="1">SBW25</strain>
    </source>
</reference>
<dbReference type="HOGENOM" id="CLU_173312_0_0_6"/>
<dbReference type="AlphaFoldDB" id="C3K212"/>
<dbReference type="InterPro" id="IPR021427">
    <property type="entry name" value="DUF3077"/>
</dbReference>
<organism evidence="2">
    <name type="scientific">Pseudomonas fluorescens (strain SBW25)</name>
    <dbReference type="NCBI Taxonomy" id="216595"/>
    <lineage>
        <taxon>Bacteria</taxon>
        <taxon>Pseudomonadati</taxon>
        <taxon>Pseudomonadota</taxon>
        <taxon>Gammaproteobacteria</taxon>
        <taxon>Pseudomonadales</taxon>
        <taxon>Pseudomonadaceae</taxon>
        <taxon>Pseudomonas</taxon>
    </lineage>
</organism>